<dbReference type="STRING" id="264203.ZMO1460"/>
<keyword evidence="2" id="KW-0677">Repeat</keyword>
<protein>
    <submittedName>
        <fullName evidence="5">3-mercaptopyruvate sulfurtransferase</fullName>
        <ecNumber evidence="5">2.8.1.2</ecNumber>
    </submittedName>
</protein>
<evidence type="ECO:0000256" key="1">
    <source>
        <dbReference type="ARBA" id="ARBA00022679"/>
    </source>
</evidence>
<sequence>MTDHISPLISVSQLYDLLKNAPEKLRLFDVTVNLPSPRFDGDYRLSDDAKGWQSKHIPQARYCNILDEKIADHSAPYSFAPTDNQTLIKGLEEIGVDSNASIVLYDRGSGFWAARLWWVLKSIGVEAKVLDGGFSAWVQAGYPIESGNIENFSKGHIIYDIQKNMWSSLAEVKNIVENNSNNLLICALSEDVFKGKSPTRYTRRGHIPKSICIPARSMHDSQGRFLPVSELKKKIDPLFKKNRSIVLYCGGGISAASLALAFAICGRDVSIYDGSLQEWTAQLHLPIVTEDI</sequence>
<accession>Q5NMH6</accession>
<keyword evidence="3" id="KW-0472">Membrane</keyword>
<dbReference type="eggNOG" id="COG2897">
    <property type="taxonomic scope" value="Bacteria"/>
</dbReference>
<dbReference type="InterPro" id="IPR045078">
    <property type="entry name" value="TST/MPST-like"/>
</dbReference>
<dbReference type="PANTHER" id="PTHR11364:SF27">
    <property type="entry name" value="SULFURTRANSFERASE"/>
    <property type="match status" value="1"/>
</dbReference>
<dbReference type="InterPro" id="IPR001763">
    <property type="entry name" value="Rhodanese-like_dom"/>
</dbReference>
<name>Q5NMH6_ZYMMO</name>
<dbReference type="PROSITE" id="PS50206">
    <property type="entry name" value="RHODANESE_3"/>
    <property type="match status" value="2"/>
</dbReference>
<dbReference type="InterPro" id="IPR036873">
    <property type="entry name" value="Rhodanese-like_dom_sf"/>
</dbReference>
<keyword evidence="3" id="KW-1133">Transmembrane helix</keyword>
<dbReference type="RefSeq" id="WP_011241238.1">
    <property type="nucleotide sequence ID" value="NC_006526.2"/>
</dbReference>
<feature type="domain" description="Rhodanese" evidence="4">
    <location>
        <begin position="189"/>
        <end position="288"/>
    </location>
</feature>
<keyword evidence="3" id="KW-0812">Transmembrane</keyword>
<organism evidence="5 6">
    <name type="scientific">Zymomonas mobilis subsp. mobilis (strain ATCC 31821 / ZM4 / CP4)</name>
    <dbReference type="NCBI Taxonomy" id="264203"/>
    <lineage>
        <taxon>Bacteria</taxon>
        <taxon>Pseudomonadati</taxon>
        <taxon>Pseudomonadota</taxon>
        <taxon>Alphaproteobacteria</taxon>
        <taxon>Sphingomonadales</taxon>
        <taxon>Zymomonadaceae</taxon>
        <taxon>Zymomonas</taxon>
    </lineage>
</organism>
<reference evidence="5 6" key="2">
    <citation type="journal article" date="2009" name="Nat. Biotechnol.">
        <title>Improved genome annotation for Zymomonas mobilis.</title>
        <authorList>
            <person name="Yang S."/>
            <person name="Pappas K.M."/>
            <person name="Hauser L.J."/>
            <person name="Land M.L."/>
            <person name="Chen G.L."/>
            <person name="Hurst G.B."/>
            <person name="Pan C."/>
            <person name="Kouvelis V.N."/>
            <person name="Typas M.A."/>
            <person name="Pelletier D.A."/>
            <person name="Klingeman D.M."/>
            <person name="Chang Y.J."/>
            <person name="Samatova N.F."/>
            <person name="Brown S.D."/>
        </authorList>
    </citation>
    <scope>NUCLEOTIDE SEQUENCE [LARGE SCALE GENOMIC DNA]</scope>
    <source>
        <strain evidence="6">ATCC 31821 / ZM4 / CP4</strain>
    </source>
</reference>
<dbReference type="SUPFAM" id="SSF52821">
    <property type="entry name" value="Rhodanese/Cell cycle control phosphatase"/>
    <property type="match status" value="2"/>
</dbReference>
<dbReference type="Proteomes" id="UP000001173">
    <property type="component" value="Chromosome"/>
</dbReference>
<evidence type="ECO:0000313" key="5">
    <source>
        <dbReference type="EMBL" id="AAV90084.1"/>
    </source>
</evidence>
<evidence type="ECO:0000256" key="2">
    <source>
        <dbReference type="ARBA" id="ARBA00022737"/>
    </source>
</evidence>
<feature type="domain" description="Rhodanese" evidence="4">
    <location>
        <begin position="91"/>
        <end position="146"/>
    </location>
</feature>
<keyword evidence="6" id="KW-1185">Reference proteome</keyword>
<gene>
    <name evidence="5" type="ordered locus">ZMO1460</name>
</gene>
<evidence type="ECO:0000256" key="3">
    <source>
        <dbReference type="SAM" id="Phobius"/>
    </source>
</evidence>
<proteinExistence type="predicted"/>
<dbReference type="GO" id="GO:0016784">
    <property type="term" value="F:3-mercaptopyruvate sulfurtransferase activity"/>
    <property type="evidence" value="ECO:0007669"/>
    <property type="project" value="UniProtKB-EC"/>
</dbReference>
<evidence type="ECO:0000259" key="4">
    <source>
        <dbReference type="PROSITE" id="PS50206"/>
    </source>
</evidence>
<dbReference type="CDD" id="cd01448">
    <property type="entry name" value="TST_Repeat_1"/>
    <property type="match status" value="1"/>
</dbReference>
<dbReference type="KEGG" id="zmo:ZMO1460"/>
<dbReference type="AlphaFoldDB" id="Q5NMH6"/>
<reference evidence="5 6" key="1">
    <citation type="journal article" date="2005" name="Nat. Biotechnol.">
        <title>The genome sequence of the ethanologenic bacterium Zymomonas mobilis ZM4.</title>
        <authorList>
            <person name="Seo J.S."/>
            <person name="Chong H."/>
            <person name="Park H.S."/>
            <person name="Yoon K.O."/>
            <person name="Jung C."/>
            <person name="Kim J.J."/>
            <person name="Hong J.H."/>
            <person name="Kim H."/>
            <person name="Kim J.H."/>
            <person name="Kil J.I."/>
            <person name="Park C.J."/>
            <person name="Oh H.M."/>
            <person name="Lee J.S."/>
            <person name="Jin S.J."/>
            <person name="Um H.W."/>
            <person name="Lee H.J."/>
            <person name="Oh S.J."/>
            <person name="Kim J.Y."/>
            <person name="Kang H.L."/>
            <person name="Lee S.Y."/>
            <person name="Lee K.J."/>
            <person name="Kang H.S."/>
        </authorList>
    </citation>
    <scope>NUCLEOTIDE SEQUENCE [LARGE SCALE GENOMIC DNA]</scope>
    <source>
        <strain evidence="6">ATCC 31821 / ZM4 / CP4</strain>
    </source>
</reference>
<dbReference type="GO" id="GO:0004792">
    <property type="term" value="F:thiosulfate-cyanide sulfurtransferase activity"/>
    <property type="evidence" value="ECO:0007669"/>
    <property type="project" value="TreeGrafter"/>
</dbReference>
<dbReference type="EC" id="2.8.1.2" evidence="5"/>
<dbReference type="PANTHER" id="PTHR11364">
    <property type="entry name" value="THIOSULFATE SULFERTANSFERASE"/>
    <property type="match status" value="1"/>
</dbReference>
<dbReference type="Pfam" id="PF00581">
    <property type="entry name" value="Rhodanese"/>
    <property type="match status" value="2"/>
</dbReference>
<dbReference type="HOGENOM" id="CLU_031618_3_0_5"/>
<feature type="transmembrane region" description="Helical" evidence="3">
    <location>
        <begin position="245"/>
        <end position="265"/>
    </location>
</feature>
<keyword evidence="1 5" id="KW-0808">Transferase</keyword>
<dbReference type="EMBL" id="AE008692">
    <property type="protein sequence ID" value="AAV90084.1"/>
    <property type="molecule type" value="Genomic_DNA"/>
</dbReference>
<dbReference type="Gene3D" id="3.40.250.10">
    <property type="entry name" value="Rhodanese-like domain"/>
    <property type="match status" value="2"/>
</dbReference>
<dbReference type="SMART" id="SM00450">
    <property type="entry name" value="RHOD"/>
    <property type="match status" value="2"/>
</dbReference>
<evidence type="ECO:0000313" key="6">
    <source>
        <dbReference type="Proteomes" id="UP000001173"/>
    </source>
</evidence>